<evidence type="ECO:0000313" key="2">
    <source>
        <dbReference type="Proteomes" id="UP000190027"/>
    </source>
</evidence>
<dbReference type="RefSeq" id="WP_078716464.1">
    <property type="nucleotide sequence ID" value="NZ_FUYC01000003.1"/>
</dbReference>
<dbReference type="EMBL" id="FUYC01000003">
    <property type="protein sequence ID" value="SKA76811.1"/>
    <property type="molecule type" value="Genomic_DNA"/>
</dbReference>
<reference evidence="1 2" key="1">
    <citation type="submission" date="2017-02" db="EMBL/GenBank/DDBJ databases">
        <authorList>
            <person name="Peterson S.W."/>
        </authorList>
    </citation>
    <scope>NUCLEOTIDE SEQUENCE [LARGE SCALE GENOMIC DNA]</scope>
    <source>
        <strain evidence="1 2">DSM 16080</strain>
    </source>
</reference>
<protein>
    <submittedName>
        <fullName evidence="1">Uncharacterized protein</fullName>
    </submittedName>
</protein>
<dbReference type="OrthoDB" id="5455668at2"/>
<name>A0A1T4WJK7_9BACT</name>
<proteinExistence type="predicted"/>
<dbReference type="AlphaFoldDB" id="A0A1T4WJK7"/>
<sequence length="197" mass="22667">MRLHITVSGSCHTIALLHLTRTAVQRFQQRHADDWQNRLALLAVGPNRKTQLPAFTAQGEYTPKVNVIRRGMLLQAKHFGVEASVDGLDEVPEQIDSKQTNIRLAPLLRDFGKEDFLGIFHLQWDGAASYVWEMESGFQEEALCLHLENLNRILNHTQQFDLIRNITYQNQPPIHRELERLGKPRMHKPLYRVSGTA</sequence>
<organism evidence="1 2">
    <name type="scientific">Paucidesulfovibrio gracilis DSM 16080</name>
    <dbReference type="NCBI Taxonomy" id="1121449"/>
    <lineage>
        <taxon>Bacteria</taxon>
        <taxon>Pseudomonadati</taxon>
        <taxon>Thermodesulfobacteriota</taxon>
        <taxon>Desulfovibrionia</taxon>
        <taxon>Desulfovibrionales</taxon>
        <taxon>Desulfovibrionaceae</taxon>
        <taxon>Paucidesulfovibrio</taxon>
    </lineage>
</organism>
<evidence type="ECO:0000313" key="1">
    <source>
        <dbReference type="EMBL" id="SKA76811.1"/>
    </source>
</evidence>
<accession>A0A1T4WJK7</accession>
<keyword evidence="2" id="KW-1185">Reference proteome</keyword>
<gene>
    <name evidence="1" type="ORF">SAMN02745704_00879</name>
</gene>
<dbReference type="Proteomes" id="UP000190027">
    <property type="component" value="Unassembled WGS sequence"/>
</dbReference>